<dbReference type="PROSITE" id="PS50011">
    <property type="entry name" value="PROTEIN_KINASE_DOM"/>
    <property type="match status" value="1"/>
</dbReference>
<protein>
    <recommendedName>
        <fullName evidence="2">Protein kinase domain-containing protein</fullName>
    </recommendedName>
</protein>
<evidence type="ECO:0000313" key="3">
    <source>
        <dbReference type="EMBL" id="KAE8242954.1"/>
    </source>
</evidence>
<dbReference type="EMBL" id="LWDE02000997">
    <property type="protein sequence ID" value="KAE8242954.1"/>
    <property type="molecule type" value="Genomic_DNA"/>
</dbReference>
<evidence type="ECO:0000256" key="1">
    <source>
        <dbReference type="SAM" id="MobiDB-lite"/>
    </source>
</evidence>
<proteinExistence type="predicted"/>
<sequence>MPDSSSASPLTPPNAAALPRRSPAGKVHQLPPLSLPDSVRMTQTSTTNKNDIFNAPSPILTPAPKLPSLRPTHNPTPVLPKLPTIPSLRISATTTTTTPSPEIITHPPPPASSLPGRARSPPVSTLDIRIRLILSNQYLLGIGSHSDVYLGSYRFRFQQASSPKSRPSWHLCAIKRLHPDRESLLLGLDEVFVLRRLGPHPNVVRLIDVRDEVDLVPERGAGGTHLLSTRLPLAGRRFISSSSSSTARAKQQQPLSAVLRANPGTPVEHRLSSLSASSSLAPYGIRSIKGLAELEPDSPQRPNSTFLLAAPTQRSTRLHQSHHARSTSDTYGDRSPTPPTGRVPDRSSPPSISVDNPPSPSPSASLLPSSETSTTPNQDPPRMLLLLELLPHQLSTYARLHPHRVTYAQWLQWAHNLLSALAFFHARNLAHADIKKENCLLTEDLVLKVADLGSARWMDVGSGSGGAVGGAGLGTLAYSAPELAKTGLHGGAAGFGAGARRYVSSEAGGEQGNVFGVKVDIWSAGAVLYSLAIDQPPFARARSTLDILNRKRNFFQTEEADRTSRFDLEVGMSAISSRPGSRASVGNGGGNGVGSRTGSLRGRKGVGGARGSSQRNHQCQRERPQSQPQLPLAPPPPICVLLHPVVVLDGDHLRT</sequence>
<dbReference type="SUPFAM" id="SSF56112">
    <property type="entry name" value="Protein kinase-like (PK-like)"/>
    <property type="match status" value="1"/>
</dbReference>
<dbReference type="Proteomes" id="UP000077684">
    <property type="component" value="Unassembled WGS sequence"/>
</dbReference>
<reference evidence="3" key="2">
    <citation type="journal article" date="2019" name="IMA Fungus">
        <title>Genome sequencing and comparison of five Tilletia species to identify candidate genes for the detection of regulated species infecting wheat.</title>
        <authorList>
            <person name="Nguyen H.D.T."/>
            <person name="Sultana T."/>
            <person name="Kesanakurti P."/>
            <person name="Hambleton S."/>
        </authorList>
    </citation>
    <scope>NUCLEOTIDE SEQUENCE</scope>
    <source>
        <strain evidence="3">DAOMC 236426</strain>
    </source>
</reference>
<evidence type="ECO:0000313" key="4">
    <source>
        <dbReference type="Proteomes" id="UP000077684"/>
    </source>
</evidence>
<feature type="region of interest" description="Disordered" evidence="1">
    <location>
        <begin position="312"/>
        <end position="380"/>
    </location>
</feature>
<evidence type="ECO:0000259" key="2">
    <source>
        <dbReference type="PROSITE" id="PS50011"/>
    </source>
</evidence>
<dbReference type="Gene3D" id="1.10.510.10">
    <property type="entry name" value="Transferase(Phosphotransferase) domain 1"/>
    <property type="match status" value="1"/>
</dbReference>
<feature type="compositionally biased region" description="Low complexity" evidence="1">
    <location>
        <begin position="348"/>
        <end position="376"/>
    </location>
</feature>
<dbReference type="GO" id="GO:0004674">
    <property type="term" value="F:protein serine/threonine kinase activity"/>
    <property type="evidence" value="ECO:0007669"/>
    <property type="project" value="TreeGrafter"/>
</dbReference>
<dbReference type="InterPro" id="IPR008271">
    <property type="entry name" value="Ser/Thr_kinase_AS"/>
</dbReference>
<feature type="compositionally biased region" description="Polar residues" evidence="1">
    <location>
        <begin position="40"/>
        <end position="51"/>
    </location>
</feature>
<dbReference type="InterPro" id="IPR000719">
    <property type="entry name" value="Prot_kinase_dom"/>
</dbReference>
<feature type="compositionally biased region" description="Basic residues" evidence="1">
    <location>
        <begin position="316"/>
        <end position="325"/>
    </location>
</feature>
<dbReference type="PANTHER" id="PTHR44329">
    <property type="entry name" value="SERINE/THREONINE-PROTEIN KINASE TNNI3K-RELATED"/>
    <property type="match status" value="1"/>
</dbReference>
<feature type="region of interest" description="Disordered" evidence="1">
    <location>
        <begin position="94"/>
        <end position="120"/>
    </location>
</feature>
<dbReference type="PROSITE" id="PS00108">
    <property type="entry name" value="PROTEIN_KINASE_ST"/>
    <property type="match status" value="1"/>
</dbReference>
<feature type="region of interest" description="Disordered" evidence="1">
    <location>
        <begin position="576"/>
        <end position="632"/>
    </location>
</feature>
<feature type="compositionally biased region" description="Low complexity" evidence="1">
    <location>
        <begin position="94"/>
        <end position="105"/>
    </location>
</feature>
<feature type="region of interest" description="Disordered" evidence="1">
    <location>
        <begin position="1"/>
        <end position="57"/>
    </location>
</feature>
<organism evidence="3 4">
    <name type="scientific">Tilletia controversa</name>
    <name type="common">dwarf bunt fungus</name>
    <dbReference type="NCBI Taxonomy" id="13291"/>
    <lineage>
        <taxon>Eukaryota</taxon>
        <taxon>Fungi</taxon>
        <taxon>Dikarya</taxon>
        <taxon>Basidiomycota</taxon>
        <taxon>Ustilaginomycotina</taxon>
        <taxon>Exobasidiomycetes</taxon>
        <taxon>Tilletiales</taxon>
        <taxon>Tilletiaceae</taxon>
        <taxon>Tilletia</taxon>
    </lineage>
</organism>
<reference evidence="3" key="1">
    <citation type="submission" date="2016-04" db="EMBL/GenBank/DDBJ databases">
        <authorList>
            <person name="Nguyen H.D."/>
            <person name="Samba Siva P."/>
            <person name="Cullis J."/>
            <person name="Levesque C.A."/>
            <person name="Hambleton S."/>
        </authorList>
    </citation>
    <scope>NUCLEOTIDE SEQUENCE</scope>
    <source>
        <strain evidence="3">DAOMC 236426</strain>
    </source>
</reference>
<accession>A0A8X7SUY7</accession>
<keyword evidence="4" id="KW-1185">Reference proteome</keyword>
<comment type="caution">
    <text evidence="3">The sequence shown here is derived from an EMBL/GenBank/DDBJ whole genome shotgun (WGS) entry which is preliminary data.</text>
</comment>
<dbReference type="SMART" id="SM00220">
    <property type="entry name" value="S_TKc"/>
    <property type="match status" value="1"/>
</dbReference>
<feature type="domain" description="Protein kinase" evidence="2">
    <location>
        <begin position="134"/>
        <end position="646"/>
    </location>
</feature>
<feature type="compositionally biased region" description="Gly residues" evidence="1">
    <location>
        <begin position="586"/>
        <end position="595"/>
    </location>
</feature>
<dbReference type="InterPro" id="IPR011009">
    <property type="entry name" value="Kinase-like_dom_sf"/>
</dbReference>
<gene>
    <name evidence="3" type="ORF">A4X06_0g6658</name>
</gene>
<name>A0A8X7SUY7_9BASI</name>
<dbReference type="Pfam" id="PF00069">
    <property type="entry name" value="Pkinase"/>
    <property type="match status" value="1"/>
</dbReference>
<dbReference type="AlphaFoldDB" id="A0A8X7SUY7"/>
<dbReference type="InterPro" id="IPR051681">
    <property type="entry name" value="Ser/Thr_Kinases-Pseudokinases"/>
</dbReference>
<dbReference type="GO" id="GO:0005524">
    <property type="term" value="F:ATP binding"/>
    <property type="evidence" value="ECO:0007669"/>
    <property type="project" value="InterPro"/>
</dbReference>